<gene>
    <name evidence="1" type="ORF">EV383_1908</name>
</gene>
<organism evidence="1 2">
    <name type="scientific">Pseudonocardia sediminis</name>
    <dbReference type="NCBI Taxonomy" id="1397368"/>
    <lineage>
        <taxon>Bacteria</taxon>
        <taxon>Bacillati</taxon>
        <taxon>Actinomycetota</taxon>
        <taxon>Actinomycetes</taxon>
        <taxon>Pseudonocardiales</taxon>
        <taxon>Pseudonocardiaceae</taxon>
        <taxon>Pseudonocardia</taxon>
    </lineage>
</organism>
<accession>A0A4Q7UTI5</accession>
<comment type="caution">
    <text evidence="1">The sequence shown here is derived from an EMBL/GenBank/DDBJ whole genome shotgun (WGS) entry which is preliminary data.</text>
</comment>
<dbReference type="PIRSF" id="PIRSF007580">
    <property type="entry name" value="UCP07580"/>
    <property type="match status" value="1"/>
</dbReference>
<name>A0A4Q7UTI5_PSEST</name>
<dbReference type="Proteomes" id="UP000291591">
    <property type="component" value="Unassembled WGS sequence"/>
</dbReference>
<dbReference type="PANTHER" id="PTHR39456">
    <property type="entry name" value="METAL-DEPENDENT HYDROLASE"/>
    <property type="match status" value="1"/>
</dbReference>
<reference evidence="1 2" key="1">
    <citation type="submission" date="2019-02" db="EMBL/GenBank/DDBJ databases">
        <title>Sequencing the genomes of 1000 actinobacteria strains.</title>
        <authorList>
            <person name="Klenk H.-P."/>
        </authorList>
    </citation>
    <scope>NUCLEOTIDE SEQUENCE [LARGE SCALE GENOMIC DNA]</scope>
    <source>
        <strain evidence="1 2">DSM 45779</strain>
    </source>
</reference>
<evidence type="ECO:0000313" key="1">
    <source>
        <dbReference type="EMBL" id="RZT85045.1"/>
    </source>
</evidence>
<dbReference type="Pfam" id="PF10118">
    <property type="entry name" value="Metal_hydrol"/>
    <property type="match status" value="1"/>
</dbReference>
<proteinExistence type="predicted"/>
<dbReference type="PANTHER" id="PTHR39456:SF1">
    <property type="entry name" value="METAL-DEPENDENT HYDROLASE"/>
    <property type="match status" value="1"/>
</dbReference>
<dbReference type="InterPro" id="IPR016516">
    <property type="entry name" value="UCP07580"/>
</dbReference>
<evidence type="ECO:0008006" key="3">
    <source>
        <dbReference type="Google" id="ProtNLM"/>
    </source>
</evidence>
<dbReference type="OrthoDB" id="4760165at2"/>
<sequence length="294" mass="32847">MRQQSDDDRIALHARDVHFDWSSLPPHWIPGEPFASHLLDVLHLLLPEGERWFVRVFSSALPLVRDEALAEDVRGFIGQEAMHASSHQGAQDHLAQTGLDPSRYVEQVEWMFGQVLGERGLDGDAAQEWLIERVALIAAIEHLTAVLGQWILDADGLDAAGADPTMTDLLRWHGAEEVEHRSVAHDLFTHLDGRYLRRIRSLMISGPVLLRLWAAGVAHLCRHDPQLRGTRAAKVRLRDYLRASRRGLAPGPVLLARATLSYLHPRYHPVHHGDTDAAVAYLATSPAARAAENR</sequence>
<dbReference type="EMBL" id="SHKL01000001">
    <property type="protein sequence ID" value="RZT85045.1"/>
    <property type="molecule type" value="Genomic_DNA"/>
</dbReference>
<evidence type="ECO:0000313" key="2">
    <source>
        <dbReference type="Proteomes" id="UP000291591"/>
    </source>
</evidence>
<dbReference type="AlphaFoldDB" id="A0A4Q7UTI5"/>
<protein>
    <recommendedName>
        <fullName evidence="3">Metal-dependent hydrolase</fullName>
    </recommendedName>
</protein>
<keyword evidence="2" id="KW-1185">Reference proteome</keyword>
<dbReference type="RefSeq" id="WP_130289575.1">
    <property type="nucleotide sequence ID" value="NZ_SHKL01000001.1"/>
</dbReference>